<protein>
    <submittedName>
        <fullName evidence="1">Uncharacterized protein</fullName>
    </submittedName>
</protein>
<keyword evidence="2" id="KW-1185">Reference proteome</keyword>
<gene>
    <name evidence="1" type="ORF">H4281_20365</name>
</gene>
<dbReference type="AlphaFoldDB" id="A0A7W3VZE5"/>
<evidence type="ECO:0000313" key="2">
    <source>
        <dbReference type="Proteomes" id="UP000526734"/>
    </source>
</evidence>
<dbReference type="InterPro" id="IPR045778">
    <property type="entry name" value="DUF6204"/>
</dbReference>
<dbReference type="EMBL" id="JACGZW010000006">
    <property type="protein sequence ID" value="MBB1155507.1"/>
    <property type="molecule type" value="Genomic_DNA"/>
</dbReference>
<comment type="caution">
    <text evidence="1">The sequence shown here is derived from an EMBL/GenBank/DDBJ whole genome shotgun (WGS) entry which is preliminary data.</text>
</comment>
<evidence type="ECO:0000313" key="1">
    <source>
        <dbReference type="EMBL" id="MBB1155507.1"/>
    </source>
</evidence>
<dbReference type="Proteomes" id="UP000526734">
    <property type="component" value="Unassembled WGS sequence"/>
</dbReference>
<dbReference type="Pfam" id="PF19707">
    <property type="entry name" value="DUF6204"/>
    <property type="match status" value="1"/>
</dbReference>
<accession>A0A7W3VZE5</accession>
<name>A0A7W3VZE5_9PSEU</name>
<sequence length="106" mass="11700">MRSGRTPDMDAFRVIIRGKFAALDESARALLETKTDVAFTEEGTFTHDVNATAFTFRCQVPAGPDDDERAAKDGAAAALAAHGLPYRDLNYAVTDLRTIKIRRKNR</sequence>
<organism evidence="1 2">
    <name type="scientific">Amycolatopsis dendrobii</name>
    <dbReference type="NCBI Taxonomy" id="2760662"/>
    <lineage>
        <taxon>Bacteria</taxon>
        <taxon>Bacillati</taxon>
        <taxon>Actinomycetota</taxon>
        <taxon>Actinomycetes</taxon>
        <taxon>Pseudonocardiales</taxon>
        <taxon>Pseudonocardiaceae</taxon>
        <taxon>Amycolatopsis</taxon>
    </lineage>
</organism>
<reference evidence="1 2" key="1">
    <citation type="submission" date="2020-08" db="EMBL/GenBank/DDBJ databases">
        <title>Amycolatopsis sp. nov. DR6-1 isolated from Dendrobium heterocarpum.</title>
        <authorList>
            <person name="Tedsree N."/>
            <person name="Kuncharoen N."/>
            <person name="Likhitwitayawuid K."/>
            <person name="Tanasupawat S."/>
        </authorList>
    </citation>
    <scope>NUCLEOTIDE SEQUENCE [LARGE SCALE GENOMIC DNA]</scope>
    <source>
        <strain evidence="1 2">DR6-1</strain>
    </source>
</reference>
<proteinExistence type="predicted"/>